<keyword evidence="2" id="KW-1185">Reference proteome</keyword>
<evidence type="ECO:0000313" key="2">
    <source>
        <dbReference type="Proteomes" id="UP000008022"/>
    </source>
</evidence>
<reference evidence="2" key="1">
    <citation type="submission" date="2013-06" db="EMBL/GenBank/DDBJ databases">
        <authorList>
            <person name="Zhao Q."/>
        </authorList>
    </citation>
    <scope>NUCLEOTIDE SEQUENCE</scope>
    <source>
        <strain evidence="2">cv. W1943</strain>
    </source>
</reference>
<name>A0A0E0RH16_ORYRU</name>
<dbReference type="Proteomes" id="UP000008022">
    <property type="component" value="Unassembled WGS sequence"/>
</dbReference>
<proteinExistence type="predicted"/>
<dbReference type="Gramene" id="ORUFI12G12420.1">
    <property type="protein sequence ID" value="ORUFI12G12420.1"/>
    <property type="gene ID" value="ORUFI12G12420"/>
</dbReference>
<protein>
    <submittedName>
        <fullName evidence="1">Uncharacterized protein</fullName>
    </submittedName>
</protein>
<sequence length="169" mass="18686">MDGAANSPSRCKTMVAPSPFPRPLSEGWWRRHLIPRPCPLAAGTISVPFPSQFGCRRISLELVRHLRELPGLVRHLCGLTICYPRTLLLPRHQQTQFGSLQWPTRCHGHMCGGDGSIQAHIKACAALRAISVVTAHNTISSGLLASYLEEAQLFYESYCHQYIGSILGL</sequence>
<dbReference type="AlphaFoldDB" id="A0A0E0RH16"/>
<organism evidence="1 2">
    <name type="scientific">Oryza rufipogon</name>
    <name type="common">Brownbeard rice</name>
    <name type="synonym">Asian wild rice</name>
    <dbReference type="NCBI Taxonomy" id="4529"/>
    <lineage>
        <taxon>Eukaryota</taxon>
        <taxon>Viridiplantae</taxon>
        <taxon>Streptophyta</taxon>
        <taxon>Embryophyta</taxon>
        <taxon>Tracheophyta</taxon>
        <taxon>Spermatophyta</taxon>
        <taxon>Magnoliopsida</taxon>
        <taxon>Liliopsida</taxon>
        <taxon>Poales</taxon>
        <taxon>Poaceae</taxon>
        <taxon>BOP clade</taxon>
        <taxon>Oryzoideae</taxon>
        <taxon>Oryzeae</taxon>
        <taxon>Oryzinae</taxon>
        <taxon>Oryza</taxon>
    </lineage>
</organism>
<evidence type="ECO:0000313" key="1">
    <source>
        <dbReference type="EnsemblPlants" id="ORUFI12G12420.1"/>
    </source>
</evidence>
<reference evidence="1" key="2">
    <citation type="submission" date="2015-06" db="UniProtKB">
        <authorList>
            <consortium name="EnsemblPlants"/>
        </authorList>
    </citation>
    <scope>IDENTIFICATION</scope>
</reference>
<accession>A0A0E0RH16</accession>
<dbReference type="EnsemblPlants" id="ORUFI12G12420.1">
    <property type="protein sequence ID" value="ORUFI12G12420.1"/>
    <property type="gene ID" value="ORUFI12G12420"/>
</dbReference>